<sequence>MAASVSHYRLRSLITERPPTQVDSRSGEQTISTKGMQNSTANHRQPPHKKQRIVHHQPRRLEADPPLQSSTASGNSASPSAAFCSLPDAVSQKNRNARSSIDLRTSDS</sequence>
<keyword evidence="3" id="KW-1185">Reference proteome</keyword>
<feature type="compositionally biased region" description="Polar residues" evidence="1">
    <location>
        <begin position="21"/>
        <end position="43"/>
    </location>
</feature>
<feature type="compositionally biased region" description="Basic residues" evidence="1">
    <location>
        <begin position="45"/>
        <end position="58"/>
    </location>
</feature>
<evidence type="ECO:0000313" key="2">
    <source>
        <dbReference type="EMBL" id="MCD9644475.1"/>
    </source>
</evidence>
<name>A0ABS8VEV8_DATST</name>
<proteinExistence type="predicted"/>
<feature type="compositionally biased region" description="Polar residues" evidence="1">
    <location>
        <begin position="91"/>
        <end position="108"/>
    </location>
</feature>
<feature type="region of interest" description="Disordered" evidence="1">
    <location>
        <begin position="1"/>
        <end position="108"/>
    </location>
</feature>
<comment type="caution">
    <text evidence="2">The sequence shown here is derived from an EMBL/GenBank/DDBJ whole genome shotgun (WGS) entry which is preliminary data.</text>
</comment>
<evidence type="ECO:0000313" key="3">
    <source>
        <dbReference type="Proteomes" id="UP000823775"/>
    </source>
</evidence>
<dbReference type="EMBL" id="JACEIK010004163">
    <property type="protein sequence ID" value="MCD9644475.1"/>
    <property type="molecule type" value="Genomic_DNA"/>
</dbReference>
<organism evidence="2 3">
    <name type="scientific">Datura stramonium</name>
    <name type="common">Jimsonweed</name>
    <name type="synonym">Common thornapple</name>
    <dbReference type="NCBI Taxonomy" id="4076"/>
    <lineage>
        <taxon>Eukaryota</taxon>
        <taxon>Viridiplantae</taxon>
        <taxon>Streptophyta</taxon>
        <taxon>Embryophyta</taxon>
        <taxon>Tracheophyta</taxon>
        <taxon>Spermatophyta</taxon>
        <taxon>Magnoliopsida</taxon>
        <taxon>eudicotyledons</taxon>
        <taxon>Gunneridae</taxon>
        <taxon>Pentapetalae</taxon>
        <taxon>asterids</taxon>
        <taxon>lamiids</taxon>
        <taxon>Solanales</taxon>
        <taxon>Solanaceae</taxon>
        <taxon>Solanoideae</taxon>
        <taxon>Datureae</taxon>
        <taxon>Datura</taxon>
    </lineage>
</organism>
<dbReference type="Proteomes" id="UP000823775">
    <property type="component" value="Unassembled WGS sequence"/>
</dbReference>
<feature type="compositionally biased region" description="Low complexity" evidence="1">
    <location>
        <begin position="69"/>
        <end position="82"/>
    </location>
</feature>
<reference evidence="2 3" key="1">
    <citation type="journal article" date="2021" name="BMC Genomics">
        <title>Datura genome reveals duplications of psychoactive alkaloid biosynthetic genes and high mutation rate following tissue culture.</title>
        <authorList>
            <person name="Rajewski A."/>
            <person name="Carter-House D."/>
            <person name="Stajich J."/>
            <person name="Litt A."/>
        </authorList>
    </citation>
    <scope>NUCLEOTIDE SEQUENCE [LARGE SCALE GENOMIC DNA]</scope>
    <source>
        <strain evidence="2">AR-01</strain>
    </source>
</reference>
<evidence type="ECO:0000256" key="1">
    <source>
        <dbReference type="SAM" id="MobiDB-lite"/>
    </source>
</evidence>
<accession>A0ABS8VEV8</accession>
<gene>
    <name evidence="2" type="ORF">HAX54_032693</name>
</gene>
<protein>
    <submittedName>
        <fullName evidence="2">Uncharacterized protein</fullName>
    </submittedName>
</protein>